<keyword evidence="1" id="KW-0479">Metal-binding</keyword>
<dbReference type="PROSITE" id="PS00028">
    <property type="entry name" value="ZINC_FINGER_C2H2_1"/>
    <property type="match status" value="1"/>
</dbReference>
<accession>A0A7N2LJC8</accession>
<dbReference type="GO" id="GO:0003677">
    <property type="term" value="F:DNA binding"/>
    <property type="evidence" value="ECO:0007669"/>
    <property type="project" value="UniProtKB-KW"/>
</dbReference>
<protein>
    <recommendedName>
        <fullName evidence="10">C2H2-type domain-containing protein</fullName>
    </recommendedName>
</protein>
<dbReference type="EMBL" id="LRBV02000004">
    <property type="status" value="NOT_ANNOTATED_CDS"/>
    <property type="molecule type" value="Genomic_DNA"/>
</dbReference>
<sequence length="534" mass="58524">MAASSSSVPFFANIREEDQNQMKQQHSNPDAEVIALSPKTLMATNRFICEVCNKGFQREQNLQLHRRGHNLPWKLKQKTTKEPKRKVYLCPEPTCVHHDPSRALGDLTGIKKHYSRKHGEKKWKCEKCSKRRDSFITHRAFCDALAQESARQPPNLGSTIGSHLYGNSNMGLGLSQVGPQISSMQDQNNQSNDMLRLGSGRPSQFDHLLPPGIGSSFRPPHPMHSSAMFMQDSSQNYHQEHQSQQGLMSEKPFHGLMSFSDLQNSTTNNPPPAGTNLFNLGFMSNTSSNSSSNANNNNTSLPSSAMLMPNHFNNENSSGGGSEGSNLFSNNMMVDQITSGVPSLYTTSVQSNTAMPHMSATALLQRAAQMGSTSSNNNTSSSLLRSFGSSSSKSERQVVPGGLSSMFGENNENHFQDLMNSFTSGNSSIFGSKFGPYDTNRTNLELMDQEPNNKPNQNLSGGGGGSGSDRLTRDFLGVGQIMRSMSGVSQRDQQQRQQQQQQQQQQHGLHMSSLDSDRNTAPSSQSFGGGGNFQ</sequence>
<feature type="compositionally biased region" description="Low complexity" evidence="9">
    <location>
        <begin position="287"/>
        <end position="305"/>
    </location>
</feature>
<evidence type="ECO:0000259" key="10">
    <source>
        <dbReference type="PROSITE" id="PS50157"/>
    </source>
</evidence>
<name>A0A7N2LJC8_QUELO</name>
<evidence type="ECO:0000256" key="9">
    <source>
        <dbReference type="SAM" id="MobiDB-lite"/>
    </source>
</evidence>
<keyword evidence="5" id="KW-0805">Transcription regulation</keyword>
<evidence type="ECO:0000256" key="2">
    <source>
        <dbReference type="ARBA" id="ARBA00022737"/>
    </source>
</evidence>
<dbReference type="OMA" id="SHMGAPQ"/>
<reference evidence="11 12" key="1">
    <citation type="journal article" date="2016" name="G3 (Bethesda)">
        <title>First Draft Assembly and Annotation of the Genome of a California Endemic Oak Quercus lobata Nee (Fagaceae).</title>
        <authorList>
            <person name="Sork V.L."/>
            <person name="Fitz-Gibbon S.T."/>
            <person name="Puiu D."/>
            <person name="Crepeau M."/>
            <person name="Gugger P.F."/>
            <person name="Sherman R."/>
            <person name="Stevens K."/>
            <person name="Langley C.H."/>
            <person name="Pellegrini M."/>
            <person name="Salzberg S.L."/>
        </authorList>
    </citation>
    <scope>NUCLEOTIDE SEQUENCE [LARGE SCALE GENOMIC DNA]</scope>
    <source>
        <strain evidence="11 12">cv. SW786</strain>
    </source>
</reference>
<evidence type="ECO:0000256" key="3">
    <source>
        <dbReference type="ARBA" id="ARBA00022771"/>
    </source>
</evidence>
<dbReference type="FunFam" id="3.30.160.60:FF:000554">
    <property type="entry name" value="protein indeterminate-domain 12-like"/>
    <property type="match status" value="1"/>
</dbReference>
<dbReference type="Pfam" id="PF22992">
    <property type="entry name" value="C2CH-4th_BIRD-IDD"/>
    <property type="match status" value="1"/>
</dbReference>
<dbReference type="EnsemblPlants" id="QL04p080275:mrna">
    <property type="protein sequence ID" value="QL04p080275:mrna"/>
    <property type="gene ID" value="QL04p080275"/>
</dbReference>
<keyword evidence="2" id="KW-0677">Repeat</keyword>
<keyword evidence="7" id="KW-0804">Transcription</keyword>
<keyword evidence="6" id="KW-0238">DNA-binding</keyword>
<evidence type="ECO:0000256" key="1">
    <source>
        <dbReference type="ARBA" id="ARBA00022723"/>
    </source>
</evidence>
<evidence type="ECO:0000313" key="12">
    <source>
        <dbReference type="Proteomes" id="UP000594261"/>
    </source>
</evidence>
<dbReference type="InterPro" id="IPR013087">
    <property type="entry name" value="Znf_C2H2_type"/>
</dbReference>
<dbReference type="PROSITE" id="PS50157">
    <property type="entry name" value="ZINC_FINGER_C2H2_2"/>
    <property type="match status" value="1"/>
</dbReference>
<dbReference type="GO" id="GO:0005634">
    <property type="term" value="C:nucleus"/>
    <property type="evidence" value="ECO:0007669"/>
    <property type="project" value="TreeGrafter"/>
</dbReference>
<organism evidence="11 12">
    <name type="scientific">Quercus lobata</name>
    <name type="common">Valley oak</name>
    <dbReference type="NCBI Taxonomy" id="97700"/>
    <lineage>
        <taxon>Eukaryota</taxon>
        <taxon>Viridiplantae</taxon>
        <taxon>Streptophyta</taxon>
        <taxon>Embryophyta</taxon>
        <taxon>Tracheophyta</taxon>
        <taxon>Spermatophyta</taxon>
        <taxon>Magnoliopsida</taxon>
        <taxon>eudicotyledons</taxon>
        <taxon>Gunneridae</taxon>
        <taxon>Pentapetalae</taxon>
        <taxon>rosids</taxon>
        <taxon>fabids</taxon>
        <taxon>Fagales</taxon>
        <taxon>Fagaceae</taxon>
        <taxon>Quercus</taxon>
    </lineage>
</organism>
<feature type="domain" description="C2H2-type" evidence="10">
    <location>
        <begin position="47"/>
        <end position="69"/>
    </location>
</feature>
<proteinExistence type="predicted"/>
<feature type="region of interest" description="Disordered" evidence="9">
    <location>
        <begin position="176"/>
        <end position="227"/>
    </location>
</feature>
<dbReference type="PANTHER" id="PTHR10593">
    <property type="entry name" value="SERINE/THREONINE-PROTEIN KINASE RIO"/>
    <property type="match status" value="1"/>
</dbReference>
<feature type="region of interest" description="Disordered" evidence="9">
    <location>
        <begin position="287"/>
        <end position="329"/>
    </location>
</feature>
<feature type="compositionally biased region" description="Polar residues" evidence="9">
    <location>
        <begin position="450"/>
        <end position="459"/>
    </location>
</feature>
<evidence type="ECO:0000256" key="4">
    <source>
        <dbReference type="ARBA" id="ARBA00022833"/>
    </source>
</evidence>
<reference evidence="11" key="2">
    <citation type="submission" date="2021-01" db="UniProtKB">
        <authorList>
            <consortium name="EnsemblPlants"/>
        </authorList>
    </citation>
    <scope>IDENTIFICATION</scope>
</reference>
<feature type="region of interest" description="Disordered" evidence="9">
    <location>
        <begin position="367"/>
        <end position="407"/>
    </location>
</feature>
<dbReference type="GO" id="GO:0008270">
    <property type="term" value="F:zinc ion binding"/>
    <property type="evidence" value="ECO:0007669"/>
    <property type="project" value="UniProtKB-KW"/>
</dbReference>
<dbReference type="Gramene" id="QL04p080275:mrna">
    <property type="protein sequence ID" value="QL04p080275:mrna"/>
    <property type="gene ID" value="QL04p080275"/>
</dbReference>
<evidence type="ECO:0000313" key="11">
    <source>
        <dbReference type="EnsemblPlants" id="QL04p080275:mrna"/>
    </source>
</evidence>
<dbReference type="Pfam" id="PF12874">
    <property type="entry name" value="zf-met"/>
    <property type="match status" value="1"/>
</dbReference>
<dbReference type="InterPro" id="IPR055185">
    <property type="entry name" value="C2CH-4th_BIRD-IDD"/>
</dbReference>
<keyword evidence="4" id="KW-0862">Zinc</keyword>
<feature type="compositionally biased region" description="Low complexity" evidence="9">
    <location>
        <begin position="490"/>
        <end position="506"/>
    </location>
</feature>
<keyword evidence="12" id="KW-1185">Reference proteome</keyword>
<feature type="region of interest" description="Disordered" evidence="9">
    <location>
        <begin position="447"/>
        <end position="472"/>
    </location>
</feature>
<evidence type="ECO:0000256" key="7">
    <source>
        <dbReference type="ARBA" id="ARBA00023163"/>
    </source>
</evidence>
<evidence type="ECO:0000256" key="5">
    <source>
        <dbReference type="ARBA" id="ARBA00023015"/>
    </source>
</evidence>
<feature type="compositionally biased region" description="Polar residues" evidence="9">
    <location>
        <begin position="177"/>
        <end position="193"/>
    </location>
</feature>
<dbReference type="PANTHER" id="PTHR10593:SF214">
    <property type="entry name" value="PROTEIN INDETERMINATE-DOMAIN 5, CHLOROPLASTIC"/>
    <property type="match status" value="1"/>
</dbReference>
<dbReference type="InterPro" id="IPR031140">
    <property type="entry name" value="IDD1-16"/>
</dbReference>
<dbReference type="SMART" id="SM00355">
    <property type="entry name" value="ZnF_C2H2"/>
    <property type="match status" value="2"/>
</dbReference>
<feature type="compositionally biased region" description="Low complexity" evidence="9">
    <location>
        <begin position="372"/>
        <end position="392"/>
    </location>
</feature>
<dbReference type="Proteomes" id="UP000594261">
    <property type="component" value="Chromosome 4"/>
</dbReference>
<evidence type="ECO:0000256" key="8">
    <source>
        <dbReference type="PROSITE-ProRule" id="PRU00042"/>
    </source>
</evidence>
<dbReference type="Pfam" id="PF22996">
    <property type="entry name" value="C2H2-2nd_BIRD-IDD"/>
    <property type="match status" value="1"/>
</dbReference>
<evidence type="ECO:0000256" key="6">
    <source>
        <dbReference type="ARBA" id="ARBA00023125"/>
    </source>
</evidence>
<dbReference type="InParanoid" id="A0A7N2LJC8"/>
<dbReference type="Gene3D" id="3.30.160.60">
    <property type="entry name" value="Classic Zinc Finger"/>
    <property type="match status" value="1"/>
</dbReference>
<dbReference type="AlphaFoldDB" id="A0A7N2LJC8"/>
<dbReference type="GO" id="GO:0003700">
    <property type="term" value="F:DNA-binding transcription factor activity"/>
    <property type="evidence" value="ECO:0007669"/>
    <property type="project" value="TreeGrafter"/>
</dbReference>
<feature type="region of interest" description="Disordered" evidence="9">
    <location>
        <begin position="485"/>
        <end position="534"/>
    </location>
</feature>
<dbReference type="InterPro" id="IPR055186">
    <property type="entry name" value="C2H2-2nd_BIRD-IDD"/>
</dbReference>
<keyword evidence="3 8" id="KW-0863">Zinc-finger</keyword>